<dbReference type="Proteomes" id="UP000637628">
    <property type="component" value="Unassembled WGS sequence"/>
</dbReference>
<evidence type="ECO:0000313" key="2">
    <source>
        <dbReference type="EMBL" id="GIE03383.1"/>
    </source>
</evidence>
<proteinExistence type="predicted"/>
<evidence type="ECO:0000313" key="3">
    <source>
        <dbReference type="Proteomes" id="UP000637628"/>
    </source>
</evidence>
<feature type="compositionally biased region" description="Basic and acidic residues" evidence="1">
    <location>
        <begin position="1"/>
        <end position="10"/>
    </location>
</feature>
<feature type="compositionally biased region" description="Gly residues" evidence="1">
    <location>
        <begin position="11"/>
        <end position="21"/>
    </location>
</feature>
<accession>A0ABQ3Z0P1</accession>
<gene>
    <name evidence="2" type="ORF">Adu01nite_47330</name>
</gene>
<reference evidence="2 3" key="1">
    <citation type="submission" date="2021-01" db="EMBL/GenBank/DDBJ databases">
        <title>Whole genome shotgun sequence of Actinoplanes durhamensis NBRC 14914.</title>
        <authorList>
            <person name="Komaki H."/>
            <person name="Tamura T."/>
        </authorList>
    </citation>
    <scope>NUCLEOTIDE SEQUENCE [LARGE SCALE GENOMIC DNA]</scope>
    <source>
        <strain evidence="2 3">NBRC 14914</strain>
    </source>
</reference>
<dbReference type="EMBL" id="BOML01000038">
    <property type="protein sequence ID" value="GIE03383.1"/>
    <property type="molecule type" value="Genomic_DNA"/>
</dbReference>
<sequence>MVHVGGEGDKAGPGVGAGGGPRVDRAIKERQQGPLPITARHCRDDWVRPAYLSLLPVTR</sequence>
<feature type="region of interest" description="Disordered" evidence="1">
    <location>
        <begin position="1"/>
        <end position="36"/>
    </location>
</feature>
<evidence type="ECO:0000256" key="1">
    <source>
        <dbReference type="SAM" id="MobiDB-lite"/>
    </source>
</evidence>
<comment type="caution">
    <text evidence="2">The sequence shown here is derived from an EMBL/GenBank/DDBJ whole genome shotgun (WGS) entry which is preliminary data.</text>
</comment>
<keyword evidence="3" id="KW-1185">Reference proteome</keyword>
<organism evidence="2 3">
    <name type="scientific">Paractinoplanes durhamensis</name>
    <dbReference type="NCBI Taxonomy" id="113563"/>
    <lineage>
        <taxon>Bacteria</taxon>
        <taxon>Bacillati</taxon>
        <taxon>Actinomycetota</taxon>
        <taxon>Actinomycetes</taxon>
        <taxon>Micromonosporales</taxon>
        <taxon>Micromonosporaceae</taxon>
        <taxon>Paractinoplanes</taxon>
    </lineage>
</organism>
<feature type="compositionally biased region" description="Basic and acidic residues" evidence="1">
    <location>
        <begin position="22"/>
        <end position="31"/>
    </location>
</feature>
<name>A0ABQ3Z0P1_9ACTN</name>
<protein>
    <submittedName>
        <fullName evidence="2">Uncharacterized protein</fullName>
    </submittedName>
</protein>